<dbReference type="AlphaFoldDB" id="A0A1D6ER99"/>
<feature type="chain" id="PRO_5010803773" description="Prolyl endopeptidase-like" evidence="5">
    <location>
        <begin position="17"/>
        <end position="175"/>
    </location>
</feature>
<dbReference type="EMBL" id="NCVQ01000003">
    <property type="protein sequence ID" value="PWZ40504.1"/>
    <property type="molecule type" value="Genomic_DNA"/>
</dbReference>
<dbReference type="GO" id="GO:0008236">
    <property type="term" value="F:serine-type peptidase activity"/>
    <property type="evidence" value="ECO:0007669"/>
    <property type="project" value="InterPro"/>
</dbReference>
<dbReference type="InterPro" id="IPR029058">
    <property type="entry name" value="AB_hydrolase_fold"/>
</dbReference>
<evidence type="ECO:0000313" key="8">
    <source>
        <dbReference type="EMBL" id="PWZ40504.1"/>
    </source>
</evidence>
<gene>
    <name evidence="7" type="ORF">ZEAMMB73_Zm00001d005852</name>
    <name evidence="8" type="ORF">Zm00014a_010957</name>
</gene>
<reference evidence="7" key="1">
    <citation type="submission" date="2015-12" db="EMBL/GenBank/DDBJ databases">
        <title>Update maize B73 reference genome by single molecule sequencing technologies.</title>
        <authorList>
            <consortium name="Maize Genome Sequencing Project"/>
            <person name="Ware D."/>
        </authorList>
    </citation>
    <scope>NUCLEOTIDE SEQUENCE [LARGE SCALE GENOMIC DNA]</scope>
    <source>
        <tissue evidence="7">Seedling</tissue>
    </source>
</reference>
<evidence type="ECO:0000256" key="1">
    <source>
        <dbReference type="ARBA" id="ARBA00005228"/>
    </source>
</evidence>
<evidence type="ECO:0000256" key="4">
    <source>
        <dbReference type="ARBA" id="ARBA00045448"/>
    </source>
</evidence>
<dbReference type="Proteomes" id="UP000251960">
    <property type="component" value="Chromosome 2"/>
</dbReference>
<accession>A0A1D6ER99</accession>
<accession>A0A3L6G247</accession>
<dbReference type="InterPro" id="IPR051543">
    <property type="entry name" value="Serine_Peptidase_S9A"/>
</dbReference>
<protein>
    <recommendedName>
        <fullName evidence="2">Prolyl endopeptidase-like</fullName>
    </recommendedName>
    <alternativeName>
        <fullName evidence="3">Prolylendopeptidase-like</fullName>
    </alternativeName>
</protein>
<dbReference type="InterPro" id="IPR001375">
    <property type="entry name" value="Peptidase_S9_cat"/>
</dbReference>
<evidence type="ECO:0000313" key="7">
    <source>
        <dbReference type="EMBL" id="ONM22263.1"/>
    </source>
</evidence>
<sequence>MGVSGILLSLLGSVEMFGDLLEEVGLLFLLASLLLRGEKVVAHGGDEGGRQKVPFLDVCNTLLHPIVPLTAIDYEEFGYPVDYEEFLAIRKYSPYDNIQKDVPYPALFVTSSFNTRFGVWEAAKWVAKVREFTQYDPERPVILNLTTDVVEESKYLQTRELSLETAFLIKMVCSV</sequence>
<feature type="domain" description="Peptidase S9 prolyl oligopeptidase catalytic" evidence="6">
    <location>
        <begin position="52"/>
        <end position="130"/>
    </location>
</feature>
<dbReference type="ExpressionAtlas" id="A0A1D6ER99">
    <property type="expression patterns" value="baseline and differential"/>
</dbReference>
<evidence type="ECO:0000256" key="2">
    <source>
        <dbReference type="ARBA" id="ARBA00039290"/>
    </source>
</evidence>
<dbReference type="InParanoid" id="A0A1D6ER99"/>
<dbReference type="STRING" id="4577.A0A1D6ER99"/>
<dbReference type="EMBL" id="CM007648">
    <property type="protein sequence ID" value="ONM22262.1"/>
    <property type="molecule type" value="Genomic_DNA"/>
</dbReference>
<reference evidence="8" key="2">
    <citation type="journal article" date="2018" name="Nat. Genet.">
        <title>Extensive intraspecific gene order and gene structural variations between Mo17 and other maize genomes.</title>
        <authorList>
            <person name="Sun S."/>
            <person name="Zhou Y."/>
            <person name="Chen J."/>
            <person name="Shi J."/>
            <person name="Zhao H."/>
            <person name="Zhao H."/>
            <person name="Song W."/>
            <person name="Zhang M."/>
            <person name="Cui Y."/>
            <person name="Dong X."/>
            <person name="Liu H."/>
            <person name="Ma X."/>
            <person name="Jiao Y."/>
            <person name="Wang B."/>
            <person name="Wei X."/>
            <person name="Stein J.C."/>
            <person name="Glaubitz J.C."/>
            <person name="Lu F."/>
            <person name="Yu G."/>
            <person name="Liang C."/>
            <person name="Fengler K."/>
            <person name="Li B."/>
            <person name="Rafalski A."/>
            <person name="Schnable P.S."/>
            <person name="Ware D.H."/>
            <person name="Buckler E.S."/>
            <person name="Lai J."/>
        </authorList>
    </citation>
    <scope>NUCLEOTIDE SEQUENCE [LARGE SCALE GENOMIC DNA]</scope>
    <source>
        <tissue evidence="8">Seedling</tissue>
    </source>
</reference>
<evidence type="ECO:0000256" key="3">
    <source>
        <dbReference type="ARBA" id="ARBA00042165"/>
    </source>
</evidence>
<dbReference type="GO" id="GO:0006508">
    <property type="term" value="P:proteolysis"/>
    <property type="evidence" value="ECO:0007669"/>
    <property type="project" value="InterPro"/>
</dbReference>
<evidence type="ECO:0000259" key="6">
    <source>
        <dbReference type="Pfam" id="PF00326"/>
    </source>
</evidence>
<comment type="similarity">
    <text evidence="1">Belongs to the peptidase S9A family.</text>
</comment>
<dbReference type="SMR" id="A0A1D6ER99"/>
<keyword evidence="5" id="KW-0732">Signal</keyword>
<dbReference type="Pfam" id="PF00326">
    <property type="entry name" value="Peptidase_S9"/>
    <property type="match status" value="1"/>
</dbReference>
<dbReference type="PANTHER" id="PTHR11757">
    <property type="entry name" value="PROTEASE FAMILY S9A OLIGOPEPTIDASE"/>
    <property type="match status" value="1"/>
</dbReference>
<evidence type="ECO:0000256" key="5">
    <source>
        <dbReference type="SAM" id="SignalP"/>
    </source>
</evidence>
<comment type="function">
    <text evidence="4">Serine peptidase whose precise substrate specificity remains unclear. Does not cleave peptides after a arginine or lysine residue. Regulates trans-Golgi network morphology and sorting by regulating the membrane binding of the AP-1 complex. May play a role in the regulation of synaptic vesicle exocytosis.</text>
</comment>
<feature type="signal peptide" evidence="5">
    <location>
        <begin position="1"/>
        <end position="16"/>
    </location>
</feature>
<dbReference type="EMBL" id="CM007648">
    <property type="protein sequence ID" value="ONM22263.1"/>
    <property type="molecule type" value="Genomic_DNA"/>
</dbReference>
<dbReference type="Gene3D" id="3.40.50.1820">
    <property type="entry name" value="alpha/beta hydrolase"/>
    <property type="match status" value="1"/>
</dbReference>
<name>A0A1D6ER99_MAIZE</name>
<proteinExistence type="inferred from homology"/>
<dbReference type="PANTHER" id="PTHR11757:SF19">
    <property type="entry name" value="PROLYL ENDOPEPTIDASE-LIKE"/>
    <property type="match status" value="1"/>
</dbReference>
<organism evidence="7">
    <name type="scientific">Zea mays</name>
    <name type="common">Maize</name>
    <dbReference type="NCBI Taxonomy" id="4577"/>
    <lineage>
        <taxon>Eukaryota</taxon>
        <taxon>Viridiplantae</taxon>
        <taxon>Streptophyta</taxon>
        <taxon>Embryophyta</taxon>
        <taxon>Tracheophyta</taxon>
        <taxon>Spermatophyta</taxon>
        <taxon>Magnoliopsida</taxon>
        <taxon>Liliopsida</taxon>
        <taxon>Poales</taxon>
        <taxon>Poaceae</taxon>
        <taxon>PACMAD clade</taxon>
        <taxon>Panicoideae</taxon>
        <taxon>Andropogonodae</taxon>
        <taxon>Andropogoneae</taxon>
        <taxon>Tripsacinae</taxon>
        <taxon>Zea</taxon>
    </lineage>
</organism>